<comment type="similarity">
    <text evidence="1">Belongs to the peptidase C40 family.</text>
</comment>
<evidence type="ECO:0000313" key="9">
    <source>
        <dbReference type="EMBL" id="GAA0730175.1"/>
    </source>
</evidence>
<evidence type="ECO:0000256" key="3">
    <source>
        <dbReference type="ARBA" id="ARBA00022729"/>
    </source>
</evidence>
<dbReference type="PROSITE" id="PS51935">
    <property type="entry name" value="NLPC_P60"/>
    <property type="match status" value="1"/>
</dbReference>
<feature type="coiled-coil region" evidence="6">
    <location>
        <begin position="154"/>
        <end position="237"/>
    </location>
</feature>
<dbReference type="SUPFAM" id="SSF54001">
    <property type="entry name" value="Cysteine proteinases"/>
    <property type="match status" value="1"/>
</dbReference>
<dbReference type="InterPro" id="IPR057309">
    <property type="entry name" value="PcsB_CC"/>
</dbReference>
<keyword evidence="2" id="KW-0645">Protease</keyword>
<dbReference type="InterPro" id="IPR000064">
    <property type="entry name" value="NLP_P60_dom"/>
</dbReference>
<dbReference type="Proteomes" id="UP001500339">
    <property type="component" value="Unassembled WGS sequence"/>
</dbReference>
<dbReference type="Pfam" id="PF24568">
    <property type="entry name" value="CC_PcsB"/>
    <property type="match status" value="1"/>
</dbReference>
<name>A0ABP3UD33_9CLOT</name>
<dbReference type="InterPro" id="IPR051202">
    <property type="entry name" value="Peptidase_C40"/>
</dbReference>
<evidence type="ECO:0000256" key="4">
    <source>
        <dbReference type="ARBA" id="ARBA00022801"/>
    </source>
</evidence>
<gene>
    <name evidence="9" type="ORF">GCM10008905_31150</name>
</gene>
<dbReference type="RefSeq" id="WP_343771179.1">
    <property type="nucleotide sequence ID" value="NZ_BAAACF010000012.1"/>
</dbReference>
<keyword evidence="4" id="KW-0378">Hydrolase</keyword>
<evidence type="ECO:0000256" key="5">
    <source>
        <dbReference type="ARBA" id="ARBA00022807"/>
    </source>
</evidence>
<keyword evidence="6" id="KW-0175">Coiled coil</keyword>
<evidence type="ECO:0000259" key="8">
    <source>
        <dbReference type="PROSITE" id="PS51935"/>
    </source>
</evidence>
<evidence type="ECO:0000256" key="1">
    <source>
        <dbReference type="ARBA" id="ARBA00007074"/>
    </source>
</evidence>
<evidence type="ECO:0000256" key="2">
    <source>
        <dbReference type="ARBA" id="ARBA00022670"/>
    </source>
</evidence>
<evidence type="ECO:0000313" key="10">
    <source>
        <dbReference type="Proteomes" id="UP001500339"/>
    </source>
</evidence>
<feature type="signal peptide" evidence="7">
    <location>
        <begin position="1"/>
        <end position="24"/>
    </location>
</feature>
<dbReference type="Gene3D" id="3.90.1720.10">
    <property type="entry name" value="endopeptidase domain like (from Nostoc punctiforme)"/>
    <property type="match status" value="1"/>
</dbReference>
<organism evidence="9 10">
    <name type="scientific">Clostridium malenominatum</name>
    <dbReference type="NCBI Taxonomy" id="1539"/>
    <lineage>
        <taxon>Bacteria</taxon>
        <taxon>Bacillati</taxon>
        <taxon>Bacillota</taxon>
        <taxon>Clostridia</taxon>
        <taxon>Eubacteriales</taxon>
        <taxon>Clostridiaceae</taxon>
        <taxon>Clostridium</taxon>
    </lineage>
</organism>
<feature type="coiled-coil region" evidence="6">
    <location>
        <begin position="28"/>
        <end position="107"/>
    </location>
</feature>
<protein>
    <submittedName>
        <fullName evidence="9">NlpC/P60 family protein</fullName>
    </submittedName>
</protein>
<evidence type="ECO:0000256" key="7">
    <source>
        <dbReference type="SAM" id="SignalP"/>
    </source>
</evidence>
<keyword evidence="10" id="KW-1185">Reference proteome</keyword>
<reference evidence="10" key="1">
    <citation type="journal article" date="2019" name="Int. J. Syst. Evol. Microbiol.">
        <title>The Global Catalogue of Microorganisms (GCM) 10K type strain sequencing project: providing services to taxonomists for standard genome sequencing and annotation.</title>
        <authorList>
            <consortium name="The Broad Institute Genomics Platform"/>
            <consortium name="The Broad Institute Genome Sequencing Center for Infectious Disease"/>
            <person name="Wu L."/>
            <person name="Ma J."/>
        </authorList>
    </citation>
    <scope>NUCLEOTIDE SEQUENCE [LARGE SCALE GENOMIC DNA]</scope>
    <source>
        <strain evidence="10">JCM 1405</strain>
    </source>
</reference>
<feature type="chain" id="PRO_5045667019" evidence="7">
    <location>
        <begin position="25"/>
        <end position="366"/>
    </location>
</feature>
<feature type="domain" description="NlpC/P60" evidence="8">
    <location>
        <begin position="249"/>
        <end position="366"/>
    </location>
</feature>
<dbReference type="PANTHER" id="PTHR47053">
    <property type="entry name" value="MUREIN DD-ENDOPEPTIDASE MEPH-RELATED"/>
    <property type="match status" value="1"/>
</dbReference>
<sequence>MKGRLRYFTLIFTIVVSVHKPVFAAPTSEQIQSQREQLQADKNNLKRAQEKRFEIEQKIENLDVEIEDTMDAMEQNKKQINKIQEDIKASEKELKQAEEDIKIEQEVFDKRIKAIYINGIGGYLDILFEANGFSDFLSRVDNLKRIIELDKKIIAEIKLKQEQLNSKKEELNKQNDKLLALNNENNNKLDKLKISKNQQDELIEEAERQERLYASVVDESQNRLNETLRQIQTIRNSTPKYTPSRGAAAVSSNSVVAYASNFLGTPYLWGGTTPSGFDCSGFTQYVYRHFGIRLGRTTYDQIKDGYAVSRDSLQPGDLVFFGKGSPTHMGIYVGNEMYIHAPRTGDVVKISPLNRPDYITARRVMR</sequence>
<accession>A0ABP3UD33</accession>
<dbReference type="EMBL" id="BAAACF010000012">
    <property type="protein sequence ID" value="GAA0730175.1"/>
    <property type="molecule type" value="Genomic_DNA"/>
</dbReference>
<keyword evidence="5" id="KW-0788">Thiol protease</keyword>
<dbReference type="PANTHER" id="PTHR47053:SF1">
    <property type="entry name" value="MUREIN DD-ENDOPEPTIDASE MEPH-RELATED"/>
    <property type="match status" value="1"/>
</dbReference>
<proteinExistence type="inferred from homology"/>
<dbReference type="InterPro" id="IPR038765">
    <property type="entry name" value="Papain-like_cys_pep_sf"/>
</dbReference>
<dbReference type="Gene3D" id="6.10.250.3150">
    <property type="match status" value="1"/>
</dbReference>
<comment type="caution">
    <text evidence="9">The sequence shown here is derived from an EMBL/GenBank/DDBJ whole genome shotgun (WGS) entry which is preliminary data.</text>
</comment>
<evidence type="ECO:0000256" key="6">
    <source>
        <dbReference type="SAM" id="Coils"/>
    </source>
</evidence>
<dbReference type="Pfam" id="PF00877">
    <property type="entry name" value="NLPC_P60"/>
    <property type="match status" value="1"/>
</dbReference>
<keyword evidence="3 7" id="KW-0732">Signal</keyword>